<reference evidence="5" key="1">
    <citation type="journal article" date="2013" name="J. Plant Res.">
        <title>Effect of fungi and light on seed germination of three Opuntia species from semiarid lands of central Mexico.</title>
        <authorList>
            <person name="Delgado-Sanchez P."/>
            <person name="Jimenez-Bremont J.F."/>
            <person name="Guerrero-Gonzalez Mde L."/>
            <person name="Flores J."/>
        </authorList>
    </citation>
    <scope>NUCLEOTIDE SEQUENCE</scope>
    <source>
        <tissue evidence="5">Cladode</tissue>
    </source>
</reference>
<evidence type="ECO:0000313" key="5">
    <source>
        <dbReference type="EMBL" id="MBA4653860.1"/>
    </source>
</evidence>
<dbReference type="CDD" id="cd11444">
    <property type="entry name" value="bHLH_AtIBH1_like"/>
    <property type="match status" value="1"/>
</dbReference>
<keyword evidence="2" id="KW-0805">Transcription regulation</keyword>
<organism evidence="5">
    <name type="scientific">Opuntia streptacantha</name>
    <name type="common">Prickly pear cactus</name>
    <name type="synonym">Opuntia cardona</name>
    <dbReference type="NCBI Taxonomy" id="393608"/>
    <lineage>
        <taxon>Eukaryota</taxon>
        <taxon>Viridiplantae</taxon>
        <taxon>Streptophyta</taxon>
        <taxon>Embryophyta</taxon>
        <taxon>Tracheophyta</taxon>
        <taxon>Spermatophyta</taxon>
        <taxon>Magnoliopsida</taxon>
        <taxon>eudicotyledons</taxon>
        <taxon>Gunneridae</taxon>
        <taxon>Pentapetalae</taxon>
        <taxon>Caryophyllales</taxon>
        <taxon>Cactineae</taxon>
        <taxon>Cactaceae</taxon>
        <taxon>Opuntioideae</taxon>
        <taxon>Opuntia</taxon>
    </lineage>
</organism>
<protein>
    <recommendedName>
        <fullName evidence="6">BHLH domain-containing protein</fullName>
    </recommendedName>
</protein>
<reference evidence="5" key="2">
    <citation type="submission" date="2020-07" db="EMBL/GenBank/DDBJ databases">
        <authorList>
            <person name="Vera ALvarez R."/>
            <person name="Arias-Moreno D.M."/>
            <person name="Jimenez-Jacinto V."/>
            <person name="Jimenez-Bremont J.F."/>
            <person name="Swaminathan K."/>
            <person name="Moose S.P."/>
            <person name="Guerrero-Gonzalez M.L."/>
            <person name="Marino-Ramirez L."/>
            <person name="Landsman D."/>
            <person name="Rodriguez-Kessler M."/>
            <person name="Delgado-Sanchez P."/>
        </authorList>
    </citation>
    <scope>NUCLEOTIDE SEQUENCE</scope>
    <source>
        <tissue evidence="5">Cladode</tissue>
    </source>
</reference>
<keyword evidence="3" id="KW-0804">Transcription</keyword>
<name>A0A7C9DWQ5_OPUST</name>
<evidence type="ECO:0000256" key="2">
    <source>
        <dbReference type="ARBA" id="ARBA00023015"/>
    </source>
</evidence>
<dbReference type="PANTHER" id="PTHR33124:SF39">
    <property type="entry name" value="TRANSCRIPTION FACTOR UPBEAT1"/>
    <property type="match status" value="1"/>
</dbReference>
<dbReference type="InterPro" id="IPR044549">
    <property type="entry name" value="bHLH_AtIBH1-like"/>
</dbReference>
<dbReference type="InterPro" id="IPR044660">
    <property type="entry name" value="IBH1-like"/>
</dbReference>
<sequence>MGAPPQSLLDSLNLKGMILEKKGMVLENKGTMISTNPSYISGSLWSKVLEAQREKLGQTRRKGSKNVMRNNRRLSMKRRGILRREVSRRGESRIERRVRTLKRLIPRRQSKGLEGLFKDTATYIMSLQMRVRVMQIMVDVLTSAQDE</sequence>
<evidence type="ECO:0008006" key="6">
    <source>
        <dbReference type="Google" id="ProtNLM"/>
    </source>
</evidence>
<dbReference type="EMBL" id="GISG01181104">
    <property type="protein sequence ID" value="MBA4653860.1"/>
    <property type="molecule type" value="Transcribed_RNA"/>
</dbReference>
<evidence type="ECO:0000256" key="3">
    <source>
        <dbReference type="ARBA" id="ARBA00023163"/>
    </source>
</evidence>
<comment type="subcellular location">
    <subcellularLocation>
        <location evidence="1">Nucleus</location>
    </subcellularLocation>
</comment>
<dbReference type="GO" id="GO:0006355">
    <property type="term" value="P:regulation of DNA-templated transcription"/>
    <property type="evidence" value="ECO:0007669"/>
    <property type="project" value="InterPro"/>
</dbReference>
<evidence type="ECO:0000256" key="1">
    <source>
        <dbReference type="ARBA" id="ARBA00004123"/>
    </source>
</evidence>
<keyword evidence="4" id="KW-0539">Nucleus</keyword>
<evidence type="ECO:0000256" key="4">
    <source>
        <dbReference type="ARBA" id="ARBA00023242"/>
    </source>
</evidence>
<accession>A0A7C9DWQ5</accession>
<dbReference type="GO" id="GO:0005634">
    <property type="term" value="C:nucleus"/>
    <property type="evidence" value="ECO:0007669"/>
    <property type="project" value="UniProtKB-SubCell"/>
</dbReference>
<dbReference type="PANTHER" id="PTHR33124">
    <property type="entry name" value="TRANSCRIPTION FACTOR IBH1-LIKE 1"/>
    <property type="match status" value="1"/>
</dbReference>
<proteinExistence type="predicted"/>
<dbReference type="AlphaFoldDB" id="A0A7C9DWQ5"/>